<dbReference type="RefSeq" id="WP_210580330.1">
    <property type="nucleotide sequence ID" value="NZ_LK995510.1"/>
</dbReference>
<dbReference type="SUPFAM" id="SSF54506">
    <property type="entry name" value="Diaminopimelate epimerase-like"/>
    <property type="match status" value="1"/>
</dbReference>
<name>A0A1L7RK95_9ACTO</name>
<dbReference type="EC" id="5.1.1.7" evidence="1"/>
<accession>A0A1L7RK95</accession>
<gene>
    <name evidence="1" type="ORF">AAM4_1647</name>
</gene>
<dbReference type="Gene3D" id="3.10.310.10">
    <property type="entry name" value="Diaminopimelate Epimerase, Chain A, domain 1"/>
    <property type="match status" value="2"/>
</dbReference>
<evidence type="ECO:0000313" key="1">
    <source>
        <dbReference type="EMBL" id="CED91479.1"/>
    </source>
</evidence>
<dbReference type="AlphaFoldDB" id="A0A1L7RK95"/>
<sequence length="323" mass="32398">MTIAPGLAGRTLIKGHAAGSDLLLLVDPEREAAFTAADVAAVCDPHTGLGADGLVRVARTAALPGTEAFRAAVPEAEWFLDYYRPDGAPTAGAAPTYGDACRLLAAVLDAEGLVSLADGAAITIGTRGGARTVTRLGELWAVDVGPAHLAEVTDPAADAAAEGWDTAVSIPGLAGERAALSLNLSGRHAVVAVEQEAELDAAELGDPAASESIAYTPAPLTPPILELLVPLGEHTDPETGATIGRARVRVLTPGVGEVRASAEASCAAALALHEWTGNGAPADYLLRLPGGEVGVHVGAAPLTDGASPVLTGPVDLVGRITLA</sequence>
<reference evidence="1" key="1">
    <citation type="submission" date="2014-07" db="EMBL/GenBank/DDBJ databases">
        <authorList>
            <person name="Zhang J.E."/>
            <person name="Yang H."/>
            <person name="Guo J."/>
            <person name="Deng Z."/>
            <person name="Luo H."/>
            <person name="Luo M."/>
            <person name="Zhao B."/>
        </authorList>
    </citation>
    <scope>NUCLEOTIDE SEQUENCE</scope>
    <source>
        <strain evidence="1">AM4</strain>
    </source>
</reference>
<protein>
    <submittedName>
        <fullName evidence="1">Diaminopimelate epimerase</fullName>
        <ecNumber evidence="1">5.1.1.7</ecNumber>
    </submittedName>
</protein>
<dbReference type="EMBL" id="LK995510">
    <property type="protein sequence ID" value="CED91479.1"/>
    <property type="molecule type" value="Genomic_DNA"/>
</dbReference>
<organism evidence="1">
    <name type="scientific">Actinomyces succiniciruminis</name>
    <dbReference type="NCBI Taxonomy" id="1522002"/>
    <lineage>
        <taxon>Bacteria</taxon>
        <taxon>Bacillati</taxon>
        <taxon>Actinomycetota</taxon>
        <taxon>Actinomycetes</taxon>
        <taxon>Actinomycetales</taxon>
        <taxon>Actinomycetaceae</taxon>
        <taxon>Actinomyces</taxon>
    </lineage>
</organism>
<keyword evidence="1" id="KW-0413">Isomerase</keyword>
<proteinExistence type="predicted"/>
<dbReference type="GO" id="GO:0008837">
    <property type="term" value="F:diaminopimelate epimerase activity"/>
    <property type="evidence" value="ECO:0007669"/>
    <property type="project" value="UniProtKB-EC"/>
</dbReference>